<comment type="caution">
    <text evidence="3">The sequence shown here is derived from an EMBL/GenBank/DDBJ whole genome shotgun (WGS) entry which is preliminary data.</text>
</comment>
<reference evidence="3" key="1">
    <citation type="journal article" date="2019" name="Microbiol. Resour. Announc.">
        <title>Draft Genomic Sequences of Streptomyces misionensis and Streptomyces albidoflavus, bacteria applied for phytopathogen biocontrol.</title>
        <authorList>
            <person name="Pylro V."/>
            <person name="Dias A."/>
            <person name="Andreote F."/>
            <person name="Varani A."/>
            <person name="Andreote C."/>
            <person name="Bernardo E."/>
            <person name="Martins T."/>
        </authorList>
    </citation>
    <scope>NUCLEOTIDE SEQUENCE [LARGE SCALE GENOMIC DNA]</scope>
    <source>
        <strain evidence="3">66</strain>
    </source>
</reference>
<evidence type="ECO:0000256" key="2">
    <source>
        <dbReference type="SAM" id="Phobius"/>
    </source>
</evidence>
<gene>
    <name evidence="3" type="ORF">FRZ03_31440</name>
</gene>
<dbReference type="RefSeq" id="WP_146468475.1">
    <property type="nucleotide sequence ID" value="NZ_VOGW01000183.1"/>
</dbReference>
<proteinExistence type="predicted"/>
<accession>A0A5C6IVU8</accession>
<evidence type="ECO:0000313" key="4">
    <source>
        <dbReference type="Proteomes" id="UP000320481"/>
    </source>
</evidence>
<feature type="compositionally biased region" description="Low complexity" evidence="1">
    <location>
        <begin position="300"/>
        <end position="323"/>
    </location>
</feature>
<evidence type="ECO:0000313" key="3">
    <source>
        <dbReference type="EMBL" id="TWV33136.1"/>
    </source>
</evidence>
<keyword evidence="4" id="KW-1185">Reference proteome</keyword>
<organism evidence="3 4">
    <name type="scientific">Streptomyces misionensis</name>
    <dbReference type="NCBI Taxonomy" id="67331"/>
    <lineage>
        <taxon>Bacteria</taxon>
        <taxon>Bacillati</taxon>
        <taxon>Actinomycetota</taxon>
        <taxon>Actinomycetes</taxon>
        <taxon>Kitasatosporales</taxon>
        <taxon>Streptomycetaceae</taxon>
        <taxon>Streptomyces</taxon>
    </lineage>
</organism>
<feature type="compositionally biased region" description="Low complexity" evidence="1">
    <location>
        <begin position="199"/>
        <end position="211"/>
    </location>
</feature>
<evidence type="ECO:0000256" key="1">
    <source>
        <dbReference type="SAM" id="MobiDB-lite"/>
    </source>
</evidence>
<keyword evidence="2" id="KW-1133">Transmembrane helix</keyword>
<feature type="region of interest" description="Disordered" evidence="1">
    <location>
        <begin position="289"/>
        <end position="323"/>
    </location>
</feature>
<feature type="compositionally biased region" description="Polar residues" evidence="1">
    <location>
        <begin position="289"/>
        <end position="299"/>
    </location>
</feature>
<feature type="region of interest" description="Disordered" evidence="1">
    <location>
        <begin position="199"/>
        <end position="220"/>
    </location>
</feature>
<dbReference type="AlphaFoldDB" id="A0A5C6IVU8"/>
<dbReference type="Proteomes" id="UP000320481">
    <property type="component" value="Unassembled WGS sequence"/>
</dbReference>
<name>A0A5C6IVU8_9ACTN</name>
<keyword evidence="2" id="KW-0812">Transmembrane</keyword>
<sequence length="323" mass="33130">MAARRGGRRKAWPVLIGLGVVLALVSYFAVRFIRSTTPDECTAHGLDGTTVTLDLDQASHAATIAAVAHERGLPERAVTVALATAIQESKLRNLGYGDRDSLGLFQQRPSQGWGSPAQIRDPVYASGRFFDALAKVPDYLDLPVTVAAQKVQRSGYPEAYAQHEDMAVTLANVLTGHDGPALSCRVSAAMAAGATAAGTESGASGEESAPAGGNGAAGSVPQGDAGVAAAVRREFGRVPAALPATGGGNVSYPIAADQAATGWCLALWLVCHAAELHATSVTYAGRRWSSTTSDQGWTHTDSASVASSSPSSGEVSTVTVTLS</sequence>
<protein>
    <submittedName>
        <fullName evidence="3">Heavy metal transporter</fullName>
    </submittedName>
</protein>
<dbReference type="EMBL" id="VOGW01000183">
    <property type="protein sequence ID" value="TWV33136.1"/>
    <property type="molecule type" value="Genomic_DNA"/>
</dbReference>
<keyword evidence="2" id="KW-0472">Membrane</keyword>
<feature type="transmembrane region" description="Helical" evidence="2">
    <location>
        <begin position="12"/>
        <end position="30"/>
    </location>
</feature>